<evidence type="ECO:0000256" key="10">
    <source>
        <dbReference type="SAM" id="Phobius"/>
    </source>
</evidence>
<dbReference type="InterPro" id="IPR023596">
    <property type="entry name" value="Peptidase_PrsW_arch/bac"/>
</dbReference>
<dbReference type="GO" id="GO:0008233">
    <property type="term" value="F:peptidase activity"/>
    <property type="evidence" value="ECO:0007669"/>
    <property type="project" value="UniProtKB-KW"/>
</dbReference>
<keyword evidence="7" id="KW-0378">Hydrolase</keyword>
<feature type="transmembrane region" description="Helical" evidence="10">
    <location>
        <begin position="175"/>
        <end position="195"/>
    </location>
</feature>
<keyword evidence="9 10" id="KW-0472">Membrane</keyword>
<evidence type="ECO:0000313" key="12">
    <source>
        <dbReference type="Proteomes" id="UP000179381"/>
    </source>
</evidence>
<evidence type="ECO:0000256" key="7">
    <source>
        <dbReference type="ARBA" id="ARBA00022801"/>
    </source>
</evidence>
<dbReference type="AlphaFoldDB" id="A0A1F6XC33"/>
<feature type="transmembrane region" description="Helical" evidence="10">
    <location>
        <begin position="143"/>
        <end position="163"/>
    </location>
</feature>
<dbReference type="Pfam" id="PF13367">
    <property type="entry name" value="PrsW-protease"/>
    <property type="match status" value="1"/>
</dbReference>
<evidence type="ECO:0000256" key="2">
    <source>
        <dbReference type="ARBA" id="ARBA00009165"/>
    </source>
</evidence>
<comment type="caution">
    <text evidence="11">The sequence shown here is derived from an EMBL/GenBank/DDBJ whole genome shotgun (WGS) entry which is preliminary data.</text>
</comment>
<evidence type="ECO:0000256" key="1">
    <source>
        <dbReference type="ARBA" id="ARBA00004651"/>
    </source>
</evidence>
<feature type="transmembrane region" description="Helical" evidence="10">
    <location>
        <begin position="201"/>
        <end position="220"/>
    </location>
</feature>
<evidence type="ECO:0000256" key="6">
    <source>
        <dbReference type="ARBA" id="ARBA00022692"/>
    </source>
</evidence>
<dbReference type="Proteomes" id="UP000179381">
    <property type="component" value="Unassembled WGS sequence"/>
</dbReference>
<organism evidence="11 12">
    <name type="scientific">Candidatus Nomurabacteria bacterium RIFCSPLOWO2_01_FULL_46_18</name>
    <dbReference type="NCBI Taxonomy" id="1801783"/>
    <lineage>
        <taxon>Bacteria</taxon>
        <taxon>Candidatus Nomuraibacteriota</taxon>
    </lineage>
</organism>
<dbReference type="EMBL" id="MFVH01000027">
    <property type="protein sequence ID" value="OGI91528.1"/>
    <property type="molecule type" value="Genomic_DNA"/>
</dbReference>
<evidence type="ECO:0000256" key="4">
    <source>
        <dbReference type="ARBA" id="ARBA00022475"/>
    </source>
</evidence>
<gene>
    <name evidence="11" type="ORF">A2933_01380</name>
</gene>
<keyword evidence="5" id="KW-0645">Protease</keyword>
<evidence type="ECO:0000256" key="5">
    <source>
        <dbReference type="ARBA" id="ARBA00022670"/>
    </source>
</evidence>
<keyword evidence="6 10" id="KW-0812">Transmembrane</keyword>
<comment type="similarity">
    <text evidence="2">Belongs to the protease PrsW family.</text>
</comment>
<feature type="transmembrane region" description="Helical" evidence="10">
    <location>
        <begin position="6"/>
        <end position="27"/>
    </location>
</feature>
<feature type="transmembrane region" description="Helical" evidence="10">
    <location>
        <begin position="39"/>
        <end position="60"/>
    </location>
</feature>
<keyword evidence="8 10" id="KW-1133">Transmembrane helix</keyword>
<keyword evidence="4" id="KW-1003">Cell membrane</keyword>
<feature type="transmembrane region" description="Helical" evidence="10">
    <location>
        <begin position="72"/>
        <end position="92"/>
    </location>
</feature>
<reference evidence="11 12" key="1">
    <citation type="journal article" date="2016" name="Nat. Commun.">
        <title>Thousands of microbial genomes shed light on interconnected biogeochemical processes in an aquifer system.</title>
        <authorList>
            <person name="Anantharaman K."/>
            <person name="Brown C.T."/>
            <person name="Hug L.A."/>
            <person name="Sharon I."/>
            <person name="Castelle C.J."/>
            <person name="Probst A.J."/>
            <person name="Thomas B.C."/>
            <person name="Singh A."/>
            <person name="Wilkins M.J."/>
            <person name="Karaoz U."/>
            <person name="Brodie E.L."/>
            <person name="Williams K.H."/>
            <person name="Hubbard S.S."/>
            <person name="Banfield J.F."/>
        </authorList>
    </citation>
    <scope>NUCLEOTIDE SEQUENCE [LARGE SCALE GENOMIC DNA]</scope>
</reference>
<evidence type="ECO:0000313" key="11">
    <source>
        <dbReference type="EMBL" id="OGI91528.1"/>
    </source>
</evidence>
<accession>A0A1F6XC33</accession>
<evidence type="ECO:0000256" key="3">
    <source>
        <dbReference type="ARBA" id="ARBA00018997"/>
    </source>
</evidence>
<dbReference type="PANTHER" id="PTHR36844:SF1">
    <property type="entry name" value="PROTEASE PRSW"/>
    <property type="match status" value="1"/>
</dbReference>
<dbReference type="PIRSF" id="PIRSF016933">
    <property type="entry name" value="PrsW"/>
    <property type="match status" value="1"/>
</dbReference>
<evidence type="ECO:0000256" key="8">
    <source>
        <dbReference type="ARBA" id="ARBA00022989"/>
    </source>
</evidence>
<dbReference type="PANTHER" id="PTHR36844">
    <property type="entry name" value="PROTEASE PRSW"/>
    <property type="match status" value="1"/>
</dbReference>
<feature type="transmembrane region" description="Helical" evidence="10">
    <location>
        <begin position="104"/>
        <end position="123"/>
    </location>
</feature>
<name>A0A1F6XC33_9BACT</name>
<dbReference type="GO" id="GO:0006508">
    <property type="term" value="P:proteolysis"/>
    <property type="evidence" value="ECO:0007669"/>
    <property type="project" value="UniProtKB-KW"/>
</dbReference>
<proteinExistence type="inferred from homology"/>
<dbReference type="GO" id="GO:0005886">
    <property type="term" value="C:plasma membrane"/>
    <property type="evidence" value="ECO:0007669"/>
    <property type="project" value="UniProtKB-SubCell"/>
</dbReference>
<dbReference type="InterPro" id="IPR026898">
    <property type="entry name" value="PrsW"/>
</dbReference>
<comment type="subcellular location">
    <subcellularLocation>
        <location evidence="1">Cell membrane</location>
        <topology evidence="1">Multi-pass membrane protein</topology>
    </subcellularLocation>
</comment>
<sequence>MITDPKAWVLAFLFGVIPSLLWLWFWLKEDKKKAEPKGLLTLIFVLGMVAVIFVLPVQKFIQTQVGSHEGQIILWASAEEIIKFLAVIFLLYKSAHIDEPLDWPIYMITAALGFAALENTLFLVKPITLNEVTVGLLTGQLRFLGSTLLHTVSSGTVGIALGLSFHMGRWAKKWYLIVGLAFAITLHSVFNFFIIKNNGSDFLKVLAFLWVVTIIIMLLFEKLRRMN</sequence>
<protein>
    <recommendedName>
        <fullName evidence="3">Protease PrsW</fullName>
    </recommendedName>
</protein>
<evidence type="ECO:0000256" key="9">
    <source>
        <dbReference type="ARBA" id="ARBA00023136"/>
    </source>
</evidence>